<name>A0A1A0R910_MYCPR</name>
<evidence type="ECO:0000256" key="2">
    <source>
        <dbReference type="ARBA" id="ARBA00022898"/>
    </source>
</evidence>
<keyword evidence="4" id="KW-0032">Aminotransferase</keyword>
<dbReference type="Proteomes" id="UP000093902">
    <property type="component" value="Unassembled WGS sequence"/>
</dbReference>
<dbReference type="InterPro" id="IPR015424">
    <property type="entry name" value="PyrdxlP-dep_Trfase"/>
</dbReference>
<dbReference type="InterPro" id="IPR049704">
    <property type="entry name" value="Aminotrans_3_PPA_site"/>
</dbReference>
<dbReference type="SUPFAM" id="SSF53383">
    <property type="entry name" value="PLP-dependent transferases"/>
    <property type="match status" value="1"/>
</dbReference>
<evidence type="ECO:0000256" key="3">
    <source>
        <dbReference type="RuleBase" id="RU003560"/>
    </source>
</evidence>
<organism evidence="4 5">
    <name type="scientific">Mycolicibacterium peregrinum</name>
    <name type="common">Mycobacterium peregrinum</name>
    <dbReference type="NCBI Taxonomy" id="43304"/>
    <lineage>
        <taxon>Bacteria</taxon>
        <taxon>Bacillati</taxon>
        <taxon>Actinomycetota</taxon>
        <taxon>Actinomycetes</taxon>
        <taxon>Mycobacteriales</taxon>
        <taxon>Mycobacteriaceae</taxon>
        <taxon>Mycolicibacterium</taxon>
    </lineage>
</organism>
<dbReference type="InterPro" id="IPR015422">
    <property type="entry name" value="PyrdxlP-dep_Trfase_small"/>
</dbReference>
<dbReference type="PIRSF" id="PIRSF000521">
    <property type="entry name" value="Transaminase_4ab_Lys_Orn"/>
    <property type="match status" value="1"/>
</dbReference>
<dbReference type="InterPro" id="IPR005814">
    <property type="entry name" value="Aminotrans_3"/>
</dbReference>
<comment type="caution">
    <text evidence="4">The sequence shown here is derived from an EMBL/GenBank/DDBJ whole genome shotgun (WGS) entry which is preliminary data.</text>
</comment>
<dbReference type="Gene3D" id="3.90.1150.10">
    <property type="entry name" value="Aspartate Aminotransferase, domain 1"/>
    <property type="match status" value="1"/>
</dbReference>
<gene>
    <name evidence="4" type="ORF">A5792_17645</name>
</gene>
<dbReference type="EMBL" id="LZSO01000017">
    <property type="protein sequence ID" value="OBB30822.1"/>
    <property type="molecule type" value="Genomic_DNA"/>
</dbReference>
<evidence type="ECO:0000256" key="1">
    <source>
        <dbReference type="ARBA" id="ARBA00008954"/>
    </source>
</evidence>
<reference evidence="5" key="1">
    <citation type="submission" date="2016-06" db="EMBL/GenBank/DDBJ databases">
        <authorList>
            <person name="Sutton G."/>
            <person name="Brinkac L."/>
            <person name="Sanka R."/>
            <person name="Adams M."/>
            <person name="Lau E."/>
            <person name="Mehaffy C."/>
            <person name="Tameris M."/>
            <person name="Hatherill M."/>
            <person name="Hanekom W."/>
            <person name="Mahomed H."/>
            <person name="Mcshane H."/>
        </authorList>
    </citation>
    <scope>NUCLEOTIDE SEQUENCE [LARGE SCALE GENOMIC DNA]</scope>
    <source>
        <strain evidence="5">852002-51209_SCH5440388</strain>
    </source>
</reference>
<dbReference type="CDD" id="cd00610">
    <property type="entry name" value="OAT_like"/>
    <property type="match status" value="1"/>
</dbReference>
<keyword evidence="2 3" id="KW-0663">Pyridoxal phosphate</keyword>
<sequence length="441" mass="47420">MANAYDGNDESLDPAARELIRRRSAVLAPSYRLFYRAPVSIVRAEGVWLYDADGRRYLDAYNNVPAVGHSNPHVGRRVDEQMRVLNTHTRYLTEPLIAYSERLLGLFPPELSKVVYTCTGSEAVDLALRIARYQTGARGIICTSHAYHGTTTAAAEISPSLGPNNPIGQDVVLVDVPDSYRDDPDTAAGMFARRVEEAIETLRQQGVGVAALIADSVLSSDGVQTDPAGWLAPAADLVREAGGMWIADEVQPGFGRLGTGWWGFTRHGLTPDLVVLGKPMGNGLPIAAVVGTDTAMVRFGRDIRYFNTFGGNPVSIAAANAVLDVIEDDDLIDSAGVVGTRLLTGLEQVAQRHPQIGHVRGCGLFVAAEFVTDRETRAPDAATATAVVNELRDRGILISASGRSENVLKIRPPLPFEAKHADHVVTVIDEVLTAAAKKKPN</sequence>
<comment type="similarity">
    <text evidence="1 3">Belongs to the class-III pyridoxal-phosphate-dependent aminotransferase family.</text>
</comment>
<evidence type="ECO:0000313" key="4">
    <source>
        <dbReference type="EMBL" id="OBB30822.1"/>
    </source>
</evidence>
<protein>
    <submittedName>
        <fullName evidence="4">4-aminobutyrate aminotransferase</fullName>
    </submittedName>
</protein>
<proteinExistence type="inferred from homology"/>
<dbReference type="PANTHER" id="PTHR45688:SF13">
    <property type="entry name" value="ALANINE--GLYOXYLATE AMINOTRANSFERASE 2-LIKE"/>
    <property type="match status" value="1"/>
</dbReference>
<evidence type="ECO:0000313" key="5">
    <source>
        <dbReference type="Proteomes" id="UP000093902"/>
    </source>
</evidence>
<dbReference type="Pfam" id="PF00202">
    <property type="entry name" value="Aminotran_3"/>
    <property type="match status" value="1"/>
</dbReference>
<dbReference type="GO" id="GO:0008483">
    <property type="term" value="F:transaminase activity"/>
    <property type="evidence" value="ECO:0007669"/>
    <property type="project" value="UniProtKB-KW"/>
</dbReference>
<dbReference type="PROSITE" id="PS00600">
    <property type="entry name" value="AA_TRANSFER_CLASS_3"/>
    <property type="match status" value="1"/>
</dbReference>
<dbReference type="AlphaFoldDB" id="A0A1A0R910"/>
<accession>A0A1A0R910</accession>
<dbReference type="Gene3D" id="3.40.640.10">
    <property type="entry name" value="Type I PLP-dependent aspartate aminotransferase-like (Major domain)"/>
    <property type="match status" value="1"/>
</dbReference>
<dbReference type="PANTHER" id="PTHR45688">
    <property type="match status" value="1"/>
</dbReference>
<keyword evidence="4" id="KW-0808">Transferase</keyword>
<dbReference type="GO" id="GO:0030170">
    <property type="term" value="F:pyridoxal phosphate binding"/>
    <property type="evidence" value="ECO:0007669"/>
    <property type="project" value="InterPro"/>
</dbReference>
<dbReference type="OrthoDB" id="9801834at2"/>
<dbReference type="InterPro" id="IPR015421">
    <property type="entry name" value="PyrdxlP-dep_Trfase_major"/>
</dbReference>